<gene>
    <name evidence="1" type="ORF">EKO04_006886</name>
</gene>
<keyword evidence="2" id="KW-1185">Reference proteome</keyword>
<dbReference type="OrthoDB" id="5985073at2759"/>
<protein>
    <recommendedName>
        <fullName evidence="3">F-box domain-containing protein</fullName>
    </recommendedName>
</protein>
<evidence type="ECO:0008006" key="3">
    <source>
        <dbReference type="Google" id="ProtNLM"/>
    </source>
</evidence>
<organism evidence="1 2">
    <name type="scientific">Ascochyta lentis</name>
    <dbReference type="NCBI Taxonomy" id="205686"/>
    <lineage>
        <taxon>Eukaryota</taxon>
        <taxon>Fungi</taxon>
        <taxon>Dikarya</taxon>
        <taxon>Ascomycota</taxon>
        <taxon>Pezizomycotina</taxon>
        <taxon>Dothideomycetes</taxon>
        <taxon>Pleosporomycetidae</taxon>
        <taxon>Pleosporales</taxon>
        <taxon>Pleosporineae</taxon>
        <taxon>Didymellaceae</taxon>
        <taxon>Ascochyta</taxon>
    </lineage>
</organism>
<comment type="caution">
    <text evidence="1">The sequence shown here is derived from an EMBL/GenBank/DDBJ whole genome shotgun (WGS) entry which is preliminary data.</text>
</comment>
<sequence length="538" mass="60745">MDGLPFELIDRISSFLALDDLKRTLLVSPAFQVAAEHHSGAFANFTFDNVDIDGELFLKTYSGRRLGYLRYIEVHTHLSSLQPYDVDPDDLPCRESRAELSRKDKAFTEQIQHVFEIIRKAETDARLSQHGPGKVQLTILTPIRWVDPSFCRHRLSSAWRVHFLHPETLPQLESVRVLSICNPEQFTGRDGCRCAMSRLDLRVLIDMASRLPNLEYLGCCLGTEEWRLPDADPARKHFEHDFEGCARDSRNDFATALDEAQLSLSLRDVQLDFFNDLRTHLQVEEGGGLDLVSPATQDFFSSSLRVLGKGLRRLDLRVKADASLFWPDQGSASFPNLESLSVMFHPMTPSGSWYFCGANGKGASDVGYQVTDAMYPPLESNNPQDANWHFEETLDAVKAPVYFRGVPNEGTLNPFLEAFAKAASTMHALRVFTLWSPLANGLGWGISYARPGERATFYSPDDDFSLSRQLWWRVGNWRPESELHKLFQGIGRLKYDKEVVEHWNEESGGSALSNQEVFTESKAALTVSGSTYPGWRLA</sequence>
<dbReference type="AlphaFoldDB" id="A0A8H7MCQ4"/>
<proteinExistence type="predicted"/>
<dbReference type="Proteomes" id="UP000651452">
    <property type="component" value="Unassembled WGS sequence"/>
</dbReference>
<evidence type="ECO:0000313" key="1">
    <source>
        <dbReference type="EMBL" id="KAF9694881.1"/>
    </source>
</evidence>
<accession>A0A8H7MCQ4</accession>
<evidence type="ECO:0000313" key="2">
    <source>
        <dbReference type="Proteomes" id="UP000651452"/>
    </source>
</evidence>
<name>A0A8H7MCQ4_9PLEO</name>
<reference evidence="1" key="2">
    <citation type="submission" date="2020-09" db="EMBL/GenBank/DDBJ databases">
        <title>Reference genome assembly for Australian Ascochyta lentis isolate Al4.</title>
        <authorList>
            <person name="Lee R.C."/>
            <person name="Farfan-Caceres L.M."/>
            <person name="Debler J.W."/>
            <person name="Williams A.H."/>
            <person name="Henares B.M."/>
        </authorList>
    </citation>
    <scope>NUCLEOTIDE SEQUENCE</scope>
    <source>
        <strain evidence="1">Al4</strain>
    </source>
</reference>
<reference evidence="1" key="1">
    <citation type="submission" date="2018-12" db="EMBL/GenBank/DDBJ databases">
        <authorList>
            <person name="Syme R.A."/>
            <person name="Farfan-Caceres L."/>
            <person name="Lichtenzveig J."/>
        </authorList>
    </citation>
    <scope>NUCLEOTIDE SEQUENCE</scope>
    <source>
        <strain evidence="1">Al4</strain>
    </source>
</reference>
<dbReference type="EMBL" id="RZGK01000012">
    <property type="protein sequence ID" value="KAF9694881.1"/>
    <property type="molecule type" value="Genomic_DNA"/>
</dbReference>